<dbReference type="Proteomes" id="UP001209486">
    <property type="component" value="Unassembled WGS sequence"/>
</dbReference>
<dbReference type="AlphaFoldDB" id="A0ABD4TTS1"/>
<feature type="compositionally biased region" description="Polar residues" evidence="1">
    <location>
        <begin position="9"/>
        <end position="19"/>
    </location>
</feature>
<evidence type="ECO:0000256" key="1">
    <source>
        <dbReference type="SAM" id="MobiDB-lite"/>
    </source>
</evidence>
<dbReference type="RefSeq" id="WP_147279567.1">
    <property type="nucleotide sequence ID" value="NZ_JABCUP010000010.1"/>
</dbReference>
<comment type="caution">
    <text evidence="2">The sequence shown here is derived from an EMBL/GenBank/DDBJ whole genome shotgun (WGS) entry which is preliminary data.</text>
</comment>
<dbReference type="EMBL" id="VSZY01000003">
    <property type="protein sequence ID" value="MCU9968301.1"/>
    <property type="molecule type" value="Genomic_DNA"/>
</dbReference>
<accession>A0ABD4TTS1</accession>
<feature type="compositionally biased region" description="Basic and acidic residues" evidence="1">
    <location>
        <begin position="61"/>
        <end position="71"/>
    </location>
</feature>
<feature type="compositionally biased region" description="Gly residues" evidence="1">
    <location>
        <begin position="75"/>
        <end position="84"/>
    </location>
</feature>
<evidence type="ECO:0000313" key="3">
    <source>
        <dbReference type="Proteomes" id="UP001209486"/>
    </source>
</evidence>
<protein>
    <submittedName>
        <fullName evidence="2">Uncharacterized protein</fullName>
    </submittedName>
</protein>
<organism evidence="2 3">
    <name type="scientific">Mobiluncus mulieris</name>
    <dbReference type="NCBI Taxonomy" id="2052"/>
    <lineage>
        <taxon>Bacteria</taxon>
        <taxon>Bacillati</taxon>
        <taxon>Actinomycetota</taxon>
        <taxon>Actinomycetes</taxon>
        <taxon>Actinomycetales</taxon>
        <taxon>Actinomycetaceae</taxon>
        <taxon>Mobiluncus</taxon>
    </lineage>
</organism>
<reference evidence="2 3" key="1">
    <citation type="submission" date="2019-08" db="EMBL/GenBank/DDBJ databases">
        <title>Comparison of rpoB and gyrB Sequences from Mobiluncus Species and Development of a Multiplex PCR Method for Clinical Detection of Mobiluncus curtisii and Mobiluncus mulieris.</title>
        <authorList>
            <person name="Yang L."/>
            <person name="Shen Y."/>
            <person name="Xu G."/>
            <person name="Shu L.-B."/>
            <person name="Hu J."/>
            <person name="Zhang R."/>
            <person name="Wang Y."/>
            <person name="Zhou H.-W."/>
            <person name="Zhang X."/>
        </authorList>
    </citation>
    <scope>NUCLEOTIDE SEQUENCE [LARGE SCALE GENOMIC DNA]</scope>
    <source>
        <strain evidence="2 3">M26</strain>
    </source>
</reference>
<proteinExistence type="predicted"/>
<feature type="region of interest" description="Disordered" evidence="1">
    <location>
        <begin position="1"/>
        <end position="21"/>
    </location>
</feature>
<name>A0ABD4TTS1_9ACTO</name>
<feature type="region of interest" description="Disordered" evidence="1">
    <location>
        <begin position="56"/>
        <end position="84"/>
    </location>
</feature>
<gene>
    <name evidence="2" type="ORF">FYZ43_02485</name>
</gene>
<evidence type="ECO:0000313" key="2">
    <source>
        <dbReference type="EMBL" id="MCU9968301.1"/>
    </source>
</evidence>
<sequence length="84" mass="9241">MPDAFSVYDSANATENNLNPPAAKSQIGVWLRFCGNREWSGSRGAIWDLRRKFGQAPHETGWNRRAEEPSRAEPVGGGAEPGRT</sequence>